<accession>B0WUI1</accession>
<dbReference type="Proteomes" id="UP000002320">
    <property type="component" value="Unassembled WGS sequence"/>
</dbReference>
<keyword evidence="1" id="KW-0645">Protease</keyword>
<dbReference type="InParanoid" id="B0WUI1"/>
<dbReference type="AlphaFoldDB" id="B0WUI1"/>
<dbReference type="GO" id="GO:0006508">
    <property type="term" value="P:proteolysis"/>
    <property type="evidence" value="ECO:0007669"/>
    <property type="project" value="UniProtKB-KW"/>
</dbReference>
<gene>
    <name evidence="2" type="primary">6043386</name>
    <name evidence="1" type="ORF">CpipJ_CPIJ010864</name>
</gene>
<dbReference type="STRING" id="7176.B0WUI1"/>
<reference evidence="1" key="1">
    <citation type="submission" date="2007-03" db="EMBL/GenBank/DDBJ databases">
        <title>Annotation of Culex pipiens quinquefasciatus.</title>
        <authorList>
            <consortium name="The Broad Institute Genome Sequencing Platform"/>
            <person name="Atkinson P.W."/>
            <person name="Hemingway J."/>
            <person name="Christensen B.M."/>
            <person name="Higgs S."/>
            <person name="Kodira C."/>
            <person name="Hannick L."/>
            <person name="Megy K."/>
            <person name="O'Leary S."/>
            <person name="Pearson M."/>
            <person name="Haas B.J."/>
            <person name="Mauceli E."/>
            <person name="Wortman J.R."/>
            <person name="Lee N.H."/>
            <person name="Guigo R."/>
            <person name="Stanke M."/>
            <person name="Alvarado L."/>
            <person name="Amedeo P."/>
            <person name="Antoine C.H."/>
            <person name="Arensburger P."/>
            <person name="Bidwell S.L."/>
            <person name="Crawford M."/>
            <person name="Camaro F."/>
            <person name="Devon K."/>
            <person name="Engels R."/>
            <person name="Hammond M."/>
            <person name="Howarth C."/>
            <person name="Koehrsen M."/>
            <person name="Lawson D."/>
            <person name="Montgomery P."/>
            <person name="Nene V."/>
            <person name="Nusbaum C."/>
            <person name="Puiu D."/>
            <person name="Romero-Severson J."/>
            <person name="Severson D.W."/>
            <person name="Shumway M."/>
            <person name="Sisk P."/>
            <person name="Stolte C."/>
            <person name="Zeng Q."/>
            <person name="Eisenstadt E."/>
            <person name="Fraser-Liggett C."/>
            <person name="Strausberg R."/>
            <person name="Galagan J."/>
            <person name="Birren B."/>
            <person name="Collins F.H."/>
        </authorList>
    </citation>
    <scope>NUCLEOTIDE SEQUENCE [LARGE SCALE GENOMIC DNA]</scope>
    <source>
        <strain evidence="1">JHB</strain>
    </source>
</reference>
<dbReference type="EMBL" id="DS232106">
    <property type="protein sequence ID" value="EDS34964.1"/>
    <property type="molecule type" value="Genomic_DNA"/>
</dbReference>
<dbReference type="GO" id="GO:0008233">
    <property type="term" value="F:peptidase activity"/>
    <property type="evidence" value="ECO:0007669"/>
    <property type="project" value="UniProtKB-KW"/>
</dbReference>
<proteinExistence type="predicted"/>
<evidence type="ECO:0000313" key="3">
    <source>
        <dbReference type="Proteomes" id="UP000002320"/>
    </source>
</evidence>
<name>B0WUI1_CULQU</name>
<dbReference type="eggNOG" id="KOG0652">
    <property type="taxonomic scope" value="Eukaryota"/>
</dbReference>
<dbReference type="VEuPathDB" id="VectorBase:CQUJHB015445"/>
<keyword evidence="3" id="KW-1185">Reference proteome</keyword>
<dbReference type="VEuPathDB" id="VectorBase:CPIJ010864"/>
<reference evidence="2" key="2">
    <citation type="submission" date="2021-02" db="UniProtKB">
        <authorList>
            <consortium name="EnsemblMetazoa"/>
        </authorList>
    </citation>
    <scope>IDENTIFICATION</scope>
    <source>
        <strain evidence="2">JHB</strain>
    </source>
</reference>
<protein>
    <submittedName>
        <fullName evidence="1 2">26S protease regulatory subunit 6a</fullName>
    </submittedName>
</protein>
<dbReference type="KEGG" id="cqu:CpipJ_CPIJ010864"/>
<dbReference type="VEuPathDB" id="VectorBase:CQUJHB012369"/>
<dbReference type="OrthoDB" id="10059618at2759"/>
<organism>
    <name type="scientific">Culex quinquefasciatus</name>
    <name type="common">Southern house mosquito</name>
    <name type="synonym">Culex pungens</name>
    <dbReference type="NCBI Taxonomy" id="7176"/>
    <lineage>
        <taxon>Eukaryota</taxon>
        <taxon>Metazoa</taxon>
        <taxon>Ecdysozoa</taxon>
        <taxon>Arthropoda</taxon>
        <taxon>Hexapoda</taxon>
        <taxon>Insecta</taxon>
        <taxon>Pterygota</taxon>
        <taxon>Neoptera</taxon>
        <taxon>Endopterygota</taxon>
        <taxon>Diptera</taxon>
        <taxon>Nematocera</taxon>
        <taxon>Culicoidea</taxon>
        <taxon>Culicidae</taxon>
        <taxon>Culicinae</taxon>
        <taxon>Culicini</taxon>
        <taxon>Culex</taxon>
        <taxon>Culex</taxon>
    </lineage>
</organism>
<dbReference type="HOGENOM" id="CLU_984340_0_0_1"/>
<evidence type="ECO:0000313" key="1">
    <source>
        <dbReference type="EMBL" id="EDS34964.1"/>
    </source>
</evidence>
<keyword evidence="1" id="KW-0378">Hydrolase</keyword>
<evidence type="ECO:0000313" key="2">
    <source>
        <dbReference type="EnsemblMetazoa" id="CPIJ010864-PA"/>
    </source>
</evidence>
<dbReference type="EnsemblMetazoa" id="CPIJ010864-RA">
    <property type="protein sequence ID" value="CPIJ010864-PA"/>
    <property type="gene ID" value="CPIJ010864"/>
</dbReference>
<sequence>MELQSCPVEMSGKFLQYPRSFIWPLARPGDEDETVIVELRQQTTKILLKTGIGGTASTRGASRGTITSSTKIIGRYVMLMQDTLALCSGHSKAPASGMAVTVEDKSIELLYVDPQETVDDGVVVVTYFLPVIGLVDPEKLKPGDLVGVNMTRTSSWRHFRPSTTRALRRWRWTNGPPSSNRTLAGWTVVLSMPRKDKFKNLGIYPPKGVLHAVDSYLCGANKVDLPEAGRAIASADVHRRRCQARPGRVRTGQGKGAGDYFLHASTLQMHLAVAYALNLPVEH</sequence>